<dbReference type="EC" id="3.4.11.14" evidence="11"/>
<gene>
    <name evidence="20" type="ORF">CGI_10028148</name>
</gene>
<keyword evidence="8 15" id="KW-0862">Zinc</keyword>
<dbReference type="GO" id="GO:0016285">
    <property type="term" value="F:alanyl aminopeptidase activity"/>
    <property type="evidence" value="ECO:0007669"/>
    <property type="project" value="UniProtKB-EC"/>
</dbReference>
<dbReference type="Pfam" id="PF17900">
    <property type="entry name" value="Peptidase_M1_N"/>
    <property type="match status" value="1"/>
</dbReference>
<accession>K1R866</accession>
<evidence type="ECO:0000256" key="15">
    <source>
        <dbReference type="PIRSR" id="PIRSR634016-3"/>
    </source>
</evidence>
<evidence type="ECO:0000256" key="9">
    <source>
        <dbReference type="ARBA" id="ARBA00023049"/>
    </source>
</evidence>
<dbReference type="GO" id="GO:0005737">
    <property type="term" value="C:cytoplasm"/>
    <property type="evidence" value="ECO:0007669"/>
    <property type="project" value="UniProtKB-SubCell"/>
</dbReference>
<evidence type="ECO:0000256" key="3">
    <source>
        <dbReference type="ARBA" id="ARBA00022438"/>
    </source>
</evidence>
<keyword evidence="3 20" id="KW-0031">Aminopeptidase</keyword>
<dbReference type="Gene3D" id="2.60.40.1910">
    <property type="match status" value="1"/>
</dbReference>
<feature type="domain" description="Peptidase M1 membrane alanine aminopeptidase" evidence="17">
    <location>
        <begin position="237"/>
        <end position="454"/>
    </location>
</feature>
<evidence type="ECO:0000256" key="1">
    <source>
        <dbReference type="ARBA" id="ARBA00004496"/>
    </source>
</evidence>
<dbReference type="GO" id="GO:0016020">
    <property type="term" value="C:membrane"/>
    <property type="evidence" value="ECO:0007669"/>
    <property type="project" value="TreeGrafter"/>
</dbReference>
<sequence>MPEKKEFKRLPTDVKPENYTLRLQPDLDKFTFKGQETIDVKVLSSTTSITLNSEEIEIQSACYKAADAGDQNLKAEVKFEPENASVVLSFPSALQPGSGQLCIDFTGELNDKMKGFYRSKYSSPSGEEKYGAVTQFEATDARRAFPCWDEPAVKATFDVTLVVPKNRVALSNMPVKSEKDLPEDSTWKVVTYERTPIMSTYLLAFVVGEYDYVEDKDSDGVLVRVYTPVGKKEQGQFALEVAVKTLPFYNKYFQIAYPLPKIDLIAIADFAAGAMENWGLVTYRETALLIDPKNSSSKSKQWVALVVGHELAHQWFGNLVTMEWWTHLWLNEGFASWIEYLCVDYCFPEFDIWTQFVNSDLGRALEMDALHNSHAIEIPVGHPDEVDEIFDAISYSKGASVIRMLHDYVGDESFKKGMNQYLTKFKYKNAVTEDLWESLGKASGKPVLDVMTTWTKQMGYPVVSEKQEGSNRVLTLTQEKFCADGVQEKEGSFSWMVPVSISTASDPKKAAVVTLLDKTSMDVTVPNVTPDQWVKVNCESVGVYRVQYSSETLDRFIPAIKNKTLPPRDRLGLQNDLFALARAGMISTVDVLKVVGAFVNEDDYTVWSDLTGNLGQISILLQNTDGFEDFKTFSKKLYKPVAQSLGWDAKESEGPLAAMLRELALTRLGKYGDEETVTEARKRFENHVSGKVPLPADLKGPVNCESVGVYRVQYSSETLDRFIPAIKNKTLPPRDRLGLQNDLFALARAGMISTVDVLKVVGAFVNEDDYTVWSDLTGNLGQISILLQNTDGFEDFKTFSKKLYKPVAQSLGWDAKESEGPLAAMLRELALTRLGKYGDEETVTEARKRFENHVSGKVPLPADLKGPVYLTVMVNGDETTFNQMMKLYDEADMQEEKVRISRCIGSIKSDELKKKVLDFAMSDKVRSQDTVFVIGGVTGTVQGRELCWQFVQDKWTELHERYKGGFLLSRLVEVSTDNFVTEARAKEVEKFFETHSAPAAERKIQQSVENIRLNAKWMERESTSVLKFLRSQ</sequence>
<evidence type="ECO:0000256" key="4">
    <source>
        <dbReference type="ARBA" id="ARBA00022490"/>
    </source>
</evidence>
<evidence type="ECO:0000256" key="2">
    <source>
        <dbReference type="ARBA" id="ARBA00010136"/>
    </source>
</evidence>
<dbReference type="CDD" id="cd09601">
    <property type="entry name" value="M1_APN-Q_like"/>
    <property type="match status" value="1"/>
</dbReference>
<evidence type="ECO:0000256" key="5">
    <source>
        <dbReference type="ARBA" id="ARBA00022670"/>
    </source>
</evidence>
<dbReference type="GO" id="GO:0008270">
    <property type="term" value="F:zinc ion binding"/>
    <property type="evidence" value="ECO:0007669"/>
    <property type="project" value="InterPro"/>
</dbReference>
<dbReference type="SUPFAM" id="SSF55486">
    <property type="entry name" value="Metalloproteases ('zincins'), catalytic domain"/>
    <property type="match status" value="1"/>
</dbReference>
<evidence type="ECO:0000259" key="19">
    <source>
        <dbReference type="Pfam" id="PF17900"/>
    </source>
</evidence>
<keyword evidence="6 15" id="KW-0479">Metal-binding</keyword>
<keyword evidence="7" id="KW-0378">Hydrolase</keyword>
<feature type="binding site" evidence="15">
    <location>
        <position position="313"/>
    </location>
    <ligand>
        <name>Zn(2+)</name>
        <dbReference type="ChEBI" id="CHEBI:29105"/>
        <note>catalytic</note>
    </ligand>
</feature>
<dbReference type="Gene3D" id="2.60.40.1730">
    <property type="entry name" value="tricorn interacting facor f3 domain"/>
    <property type="match status" value="1"/>
</dbReference>
<dbReference type="InterPro" id="IPR034016">
    <property type="entry name" value="M1_APN-typ"/>
</dbReference>
<keyword evidence="4" id="KW-0963">Cytoplasm</keyword>
<dbReference type="SUPFAM" id="SSF63737">
    <property type="entry name" value="Leukotriene A4 hydrolase N-terminal domain"/>
    <property type="match status" value="1"/>
</dbReference>
<evidence type="ECO:0000256" key="13">
    <source>
        <dbReference type="ARBA" id="ARBA00081993"/>
    </source>
</evidence>
<dbReference type="Gene3D" id="1.10.390.10">
    <property type="entry name" value="Neutral Protease Domain 2"/>
    <property type="match status" value="1"/>
</dbReference>
<comment type="cofactor">
    <cofactor evidence="15">
        <name>Zn(2+)</name>
        <dbReference type="ChEBI" id="CHEBI:29105"/>
    </cofactor>
    <text evidence="15">Binds 1 zinc ion per subunit.</text>
</comment>
<proteinExistence type="inferred from homology"/>
<feature type="binding site" evidence="15">
    <location>
        <position position="309"/>
    </location>
    <ligand>
        <name>Zn(2+)</name>
        <dbReference type="ChEBI" id="CHEBI:29105"/>
        <note>catalytic</note>
    </ligand>
</feature>
<dbReference type="InterPro" id="IPR014782">
    <property type="entry name" value="Peptidase_M1_dom"/>
</dbReference>
<feature type="domain" description="ERAP1-like C-terminal" evidence="18">
    <location>
        <begin position="702"/>
        <end position="1012"/>
    </location>
</feature>
<dbReference type="FunFam" id="2.60.40.1910:FF:000002">
    <property type="entry name" value="Aminopeptidase"/>
    <property type="match status" value="1"/>
</dbReference>
<dbReference type="InParanoid" id="K1R866"/>
<evidence type="ECO:0000259" key="17">
    <source>
        <dbReference type="Pfam" id="PF01433"/>
    </source>
</evidence>
<dbReference type="InterPro" id="IPR042097">
    <property type="entry name" value="Aminopeptidase_N-like_N_sf"/>
</dbReference>
<feature type="site" description="Transition state stabilizer" evidence="16">
    <location>
        <position position="395"/>
    </location>
</feature>
<dbReference type="EMBL" id="JH818444">
    <property type="protein sequence ID" value="EKC41968.1"/>
    <property type="molecule type" value="Genomic_DNA"/>
</dbReference>
<dbReference type="InterPro" id="IPR045357">
    <property type="entry name" value="Aminopeptidase_N-like_N"/>
</dbReference>
<protein>
    <recommendedName>
        <fullName evidence="12">Puromycin-sensitive aminopeptidase</fullName>
        <ecNumber evidence="11">3.4.11.14</ecNumber>
    </recommendedName>
    <alternativeName>
        <fullName evidence="13">Cytosol alanyl aminopeptidase</fullName>
    </alternativeName>
</protein>
<evidence type="ECO:0000256" key="12">
    <source>
        <dbReference type="ARBA" id="ARBA00074113"/>
    </source>
</evidence>
<dbReference type="GO" id="GO:0005615">
    <property type="term" value="C:extracellular space"/>
    <property type="evidence" value="ECO:0007669"/>
    <property type="project" value="TreeGrafter"/>
</dbReference>
<dbReference type="Gene3D" id="1.25.50.20">
    <property type="match status" value="2"/>
</dbReference>
<feature type="active site" description="Proton acceptor" evidence="14">
    <location>
        <position position="310"/>
    </location>
</feature>
<dbReference type="InterPro" id="IPR027268">
    <property type="entry name" value="Peptidase_M4/M1_CTD_sf"/>
</dbReference>
<evidence type="ECO:0000256" key="11">
    <source>
        <dbReference type="ARBA" id="ARBA00066316"/>
    </source>
</evidence>
<feature type="binding site" evidence="15">
    <location>
        <position position="332"/>
    </location>
    <ligand>
        <name>Zn(2+)</name>
        <dbReference type="ChEBI" id="CHEBI:29105"/>
        <note>catalytic</note>
    </ligand>
</feature>
<dbReference type="PANTHER" id="PTHR11533">
    <property type="entry name" value="PROTEASE M1 ZINC METALLOPROTEASE"/>
    <property type="match status" value="1"/>
</dbReference>
<keyword evidence="9" id="KW-0482">Metalloprotease</keyword>
<evidence type="ECO:0000256" key="8">
    <source>
        <dbReference type="ARBA" id="ARBA00022833"/>
    </source>
</evidence>
<feature type="domain" description="Aminopeptidase N-like N-terminal" evidence="19">
    <location>
        <begin position="15"/>
        <end position="202"/>
    </location>
</feature>
<dbReference type="PRINTS" id="PR00756">
    <property type="entry name" value="ALADIPTASE"/>
</dbReference>
<comment type="subcellular location">
    <subcellularLocation>
        <location evidence="1">Cytoplasm</location>
    </subcellularLocation>
</comment>
<evidence type="ECO:0000313" key="20">
    <source>
        <dbReference type="EMBL" id="EKC41968.1"/>
    </source>
</evidence>
<evidence type="ECO:0000256" key="6">
    <source>
        <dbReference type="ARBA" id="ARBA00022723"/>
    </source>
</evidence>
<reference evidence="20" key="1">
    <citation type="journal article" date="2012" name="Nature">
        <title>The oyster genome reveals stress adaptation and complexity of shell formation.</title>
        <authorList>
            <person name="Zhang G."/>
            <person name="Fang X."/>
            <person name="Guo X."/>
            <person name="Li L."/>
            <person name="Luo R."/>
            <person name="Xu F."/>
            <person name="Yang P."/>
            <person name="Zhang L."/>
            <person name="Wang X."/>
            <person name="Qi H."/>
            <person name="Xiong Z."/>
            <person name="Que H."/>
            <person name="Xie Y."/>
            <person name="Holland P.W."/>
            <person name="Paps J."/>
            <person name="Zhu Y."/>
            <person name="Wu F."/>
            <person name="Chen Y."/>
            <person name="Wang J."/>
            <person name="Peng C."/>
            <person name="Meng J."/>
            <person name="Yang L."/>
            <person name="Liu J."/>
            <person name="Wen B."/>
            <person name="Zhang N."/>
            <person name="Huang Z."/>
            <person name="Zhu Q."/>
            <person name="Feng Y."/>
            <person name="Mount A."/>
            <person name="Hedgecock D."/>
            <person name="Xu Z."/>
            <person name="Liu Y."/>
            <person name="Domazet-Loso T."/>
            <person name="Du Y."/>
            <person name="Sun X."/>
            <person name="Zhang S."/>
            <person name="Liu B."/>
            <person name="Cheng P."/>
            <person name="Jiang X."/>
            <person name="Li J."/>
            <person name="Fan D."/>
            <person name="Wang W."/>
            <person name="Fu W."/>
            <person name="Wang T."/>
            <person name="Wang B."/>
            <person name="Zhang J."/>
            <person name="Peng Z."/>
            <person name="Li Y."/>
            <person name="Li N."/>
            <person name="Wang J."/>
            <person name="Chen M."/>
            <person name="He Y."/>
            <person name="Tan F."/>
            <person name="Song X."/>
            <person name="Zheng Q."/>
            <person name="Huang R."/>
            <person name="Yang H."/>
            <person name="Du X."/>
            <person name="Chen L."/>
            <person name="Yang M."/>
            <person name="Gaffney P.M."/>
            <person name="Wang S."/>
            <person name="Luo L."/>
            <person name="She Z."/>
            <person name="Ming Y."/>
            <person name="Huang W."/>
            <person name="Zhang S."/>
            <person name="Huang B."/>
            <person name="Zhang Y."/>
            <person name="Qu T."/>
            <person name="Ni P."/>
            <person name="Miao G."/>
            <person name="Wang J."/>
            <person name="Wang Q."/>
            <person name="Steinberg C.E."/>
            <person name="Wang H."/>
            <person name="Li N."/>
            <person name="Qian L."/>
            <person name="Zhang G."/>
            <person name="Li Y."/>
            <person name="Yang H."/>
            <person name="Liu X."/>
            <person name="Wang J."/>
            <person name="Yin Y."/>
            <person name="Wang J."/>
        </authorList>
    </citation>
    <scope>NUCLEOTIDE SEQUENCE [LARGE SCALE GENOMIC DNA]</scope>
    <source>
        <strain evidence="20">05x7-T-G4-1.051#20</strain>
    </source>
</reference>
<dbReference type="InterPro" id="IPR050344">
    <property type="entry name" value="Peptidase_M1_aminopeptidases"/>
</dbReference>
<dbReference type="InterPro" id="IPR001930">
    <property type="entry name" value="Peptidase_M1"/>
</dbReference>
<dbReference type="Pfam" id="PF01433">
    <property type="entry name" value="Peptidase_M1"/>
    <property type="match status" value="1"/>
</dbReference>
<dbReference type="AlphaFoldDB" id="K1R866"/>
<keyword evidence="5" id="KW-0645">Protease</keyword>
<dbReference type="GO" id="GO:0043171">
    <property type="term" value="P:peptide catabolic process"/>
    <property type="evidence" value="ECO:0007669"/>
    <property type="project" value="TreeGrafter"/>
</dbReference>
<evidence type="ECO:0000259" key="18">
    <source>
        <dbReference type="Pfam" id="PF11838"/>
    </source>
</evidence>
<comment type="similarity">
    <text evidence="2">Belongs to the peptidase M1 family.</text>
</comment>
<comment type="catalytic activity">
    <reaction evidence="10">
        <text>Release of an N-terminal amino acid, preferentially alanine, from a wide range of peptides, amides and arylamides.</text>
        <dbReference type="EC" id="3.4.11.14"/>
    </reaction>
</comment>
<dbReference type="FunFam" id="1.25.50.20:FF:000002">
    <property type="entry name" value="Aminopeptidase"/>
    <property type="match status" value="1"/>
</dbReference>
<dbReference type="GO" id="GO:0042277">
    <property type="term" value="F:peptide binding"/>
    <property type="evidence" value="ECO:0007669"/>
    <property type="project" value="TreeGrafter"/>
</dbReference>
<dbReference type="HOGENOM" id="CLU_003705_0_1_1"/>
<organism evidence="20">
    <name type="scientific">Magallana gigas</name>
    <name type="common">Pacific oyster</name>
    <name type="synonym">Crassostrea gigas</name>
    <dbReference type="NCBI Taxonomy" id="29159"/>
    <lineage>
        <taxon>Eukaryota</taxon>
        <taxon>Metazoa</taxon>
        <taxon>Spiralia</taxon>
        <taxon>Lophotrochozoa</taxon>
        <taxon>Mollusca</taxon>
        <taxon>Bivalvia</taxon>
        <taxon>Autobranchia</taxon>
        <taxon>Pteriomorphia</taxon>
        <taxon>Ostreida</taxon>
        <taxon>Ostreoidea</taxon>
        <taxon>Ostreidae</taxon>
        <taxon>Magallana</taxon>
    </lineage>
</organism>
<evidence type="ECO:0000256" key="16">
    <source>
        <dbReference type="PIRSR" id="PIRSR634016-4"/>
    </source>
</evidence>
<dbReference type="FunCoup" id="K1R866">
    <property type="interactions" value="1450"/>
</dbReference>
<dbReference type="Pfam" id="PF11838">
    <property type="entry name" value="ERAP1_C"/>
    <property type="match status" value="1"/>
</dbReference>
<name>K1R866_MAGGI</name>
<evidence type="ECO:0000256" key="10">
    <source>
        <dbReference type="ARBA" id="ARBA00052895"/>
    </source>
</evidence>
<dbReference type="GO" id="GO:0070006">
    <property type="term" value="F:metalloaminopeptidase activity"/>
    <property type="evidence" value="ECO:0007669"/>
    <property type="project" value="TreeGrafter"/>
</dbReference>
<evidence type="ECO:0000256" key="7">
    <source>
        <dbReference type="ARBA" id="ARBA00022801"/>
    </source>
</evidence>
<dbReference type="PANTHER" id="PTHR11533:SF174">
    <property type="entry name" value="PUROMYCIN-SENSITIVE AMINOPEPTIDASE-RELATED"/>
    <property type="match status" value="1"/>
</dbReference>
<dbReference type="InterPro" id="IPR024571">
    <property type="entry name" value="ERAP1-like_C_dom"/>
</dbReference>
<dbReference type="FunFam" id="1.10.390.10:FF:000001">
    <property type="entry name" value="Aminopeptidase"/>
    <property type="match status" value="1"/>
</dbReference>
<evidence type="ECO:0000256" key="14">
    <source>
        <dbReference type="PIRSR" id="PIRSR634016-1"/>
    </source>
</evidence>
<dbReference type="MEROPS" id="M01.010"/>
<dbReference type="FunFam" id="2.60.40.1730:FF:000002">
    <property type="entry name" value="Aminopeptidase"/>
    <property type="match status" value="1"/>
</dbReference>
<dbReference type="GO" id="GO:0006508">
    <property type="term" value="P:proteolysis"/>
    <property type="evidence" value="ECO:0007669"/>
    <property type="project" value="UniProtKB-KW"/>
</dbReference>